<evidence type="ECO:0000313" key="5">
    <source>
        <dbReference type="EMBL" id="ALJ92354.1"/>
    </source>
</evidence>
<dbReference type="CDD" id="cd03442">
    <property type="entry name" value="BFIT_BACH"/>
    <property type="match status" value="1"/>
</dbReference>
<dbReference type="PROSITE" id="PS51770">
    <property type="entry name" value="HOTDOG_ACOT"/>
    <property type="match status" value="1"/>
</dbReference>
<dbReference type="Proteomes" id="UP000058660">
    <property type="component" value="Plasmid pTA78"/>
</dbReference>
<dbReference type="EMBL" id="CP010826">
    <property type="protein sequence ID" value="ALJ92354.1"/>
    <property type="molecule type" value="Genomic_DNA"/>
</dbReference>
<sequence>MFFPPREVIVRETRMVYPVFPGETNHYGTLFGGTVLAWMDQAAFVAATRHAKRKVVTVHADAVDFKRPVPLGAIVELVARVVGVGRTSMRVEVEMWVEPIQEGETPYLAAKGGFILVALDERGRPVPVPPLEV</sequence>
<keyword evidence="6" id="KW-1185">Reference proteome</keyword>
<evidence type="ECO:0000256" key="2">
    <source>
        <dbReference type="ARBA" id="ARBA00022801"/>
    </source>
</evidence>
<feature type="domain" description="HotDog ACOT-type" evidence="4">
    <location>
        <begin position="9"/>
        <end position="122"/>
    </location>
</feature>
<dbReference type="Pfam" id="PF03061">
    <property type="entry name" value="4HBT"/>
    <property type="match status" value="1"/>
</dbReference>
<reference evidence="6" key="1">
    <citation type="journal article" date="2015" name="PLoS ONE">
        <title>Complete Genome Sequence of Thermus aquaticus Y51MC23.</title>
        <authorList>
            <person name="Brumm P.J."/>
            <person name="Monsma S."/>
            <person name="Keough B."/>
            <person name="Jasinovica S."/>
            <person name="Ferguson E."/>
            <person name="Schoenfeld T."/>
            <person name="Lodes M."/>
            <person name="Mead D.A."/>
        </authorList>
    </citation>
    <scope>NUCLEOTIDE SEQUENCE [LARGE SCALE GENOMIC DNA]</scope>
    <source>
        <strain evidence="6">BAA-2747 / Y51MC23</strain>
    </source>
</reference>
<name>A0ABM5VQJ1_THEA5</name>
<evidence type="ECO:0000313" key="6">
    <source>
        <dbReference type="Proteomes" id="UP000058660"/>
    </source>
</evidence>
<keyword evidence="5" id="KW-0614">Plasmid</keyword>
<proteinExistence type="inferred from homology"/>
<dbReference type="InterPro" id="IPR040170">
    <property type="entry name" value="Cytosol_ACT"/>
</dbReference>
<evidence type="ECO:0000259" key="4">
    <source>
        <dbReference type="PROSITE" id="PS51770"/>
    </source>
</evidence>
<geneLocation type="plasmid" evidence="5 6">
    <name>pTA78</name>
</geneLocation>
<accession>A0ABM5VQJ1</accession>
<gene>
    <name evidence="5" type="ORF">TO73_2833</name>
</gene>
<dbReference type="InterPro" id="IPR033120">
    <property type="entry name" value="HOTDOG_ACOT"/>
</dbReference>
<evidence type="ECO:0000256" key="1">
    <source>
        <dbReference type="ARBA" id="ARBA00010458"/>
    </source>
</evidence>
<organism evidence="5 6">
    <name type="scientific">Thermus aquaticus (strain ATCC BAA-2747 / Y51MC23)</name>
    <dbReference type="NCBI Taxonomy" id="498848"/>
    <lineage>
        <taxon>Bacteria</taxon>
        <taxon>Thermotogati</taxon>
        <taxon>Deinococcota</taxon>
        <taxon>Deinococci</taxon>
        <taxon>Thermales</taxon>
        <taxon>Thermaceae</taxon>
        <taxon>Thermus</taxon>
    </lineage>
</organism>
<comment type="similarity">
    <text evidence="1">Belongs to the acyl coenzyme A hydrolase family.</text>
</comment>
<dbReference type="Gene3D" id="3.10.129.10">
    <property type="entry name" value="Hotdog Thioesterase"/>
    <property type="match status" value="1"/>
</dbReference>
<dbReference type="InterPro" id="IPR029069">
    <property type="entry name" value="HotDog_dom_sf"/>
</dbReference>
<dbReference type="PANTHER" id="PTHR11049">
    <property type="entry name" value="ACYL COENZYME A THIOESTER HYDROLASE"/>
    <property type="match status" value="1"/>
</dbReference>
<dbReference type="EC" id="3.1.2.20" evidence="5"/>
<dbReference type="InterPro" id="IPR006683">
    <property type="entry name" value="Thioestr_dom"/>
</dbReference>
<protein>
    <submittedName>
        <fullName evidence="5">Acyl-CoA hydrolase</fullName>
        <ecNumber evidence="5">3.1.2.20</ecNumber>
    </submittedName>
</protein>
<keyword evidence="2 3" id="KW-0378">Hydrolase</keyword>
<dbReference type="PANTHER" id="PTHR11049:SF24">
    <property type="entry name" value="CYTOSOLIC ACYL COENZYME A THIOESTER HYDROLASE"/>
    <property type="match status" value="1"/>
</dbReference>
<dbReference type="GO" id="GO:0047617">
    <property type="term" value="F:fatty acyl-CoA hydrolase activity"/>
    <property type="evidence" value="ECO:0007669"/>
    <property type="project" value="UniProtKB-EC"/>
</dbReference>
<evidence type="ECO:0000256" key="3">
    <source>
        <dbReference type="PROSITE-ProRule" id="PRU01106"/>
    </source>
</evidence>
<dbReference type="SUPFAM" id="SSF54637">
    <property type="entry name" value="Thioesterase/thiol ester dehydrase-isomerase"/>
    <property type="match status" value="1"/>
</dbReference>